<dbReference type="Proteomes" id="UP000314294">
    <property type="component" value="Unassembled WGS sequence"/>
</dbReference>
<comment type="caution">
    <text evidence="2">The sequence shown here is derived from an EMBL/GenBank/DDBJ whole genome shotgun (WGS) entry which is preliminary data.</text>
</comment>
<evidence type="ECO:0000256" key="1">
    <source>
        <dbReference type="SAM" id="Phobius"/>
    </source>
</evidence>
<keyword evidence="3" id="KW-1185">Reference proteome</keyword>
<keyword evidence="1" id="KW-0472">Membrane</keyword>
<sequence length="241" mass="27468">MDRKWRIIPVYSLCIFSILVVFIHVVFILGVVLLFFLLLVVFILGVVLLFLLLFFLLLLVVVGFLIDPLNDNRDDLTHGLHCRFKTKSNPQVTFSIFTLEPQDGHLWLNSWRRRLSFTTDGTAAGFNVSWSVRLPPGWVSVRRSRQALLKCSLQMVMSVHDDSLNRCLLTAARNWTHSSLLSGSSGNLNRCAPRRSDSHPATEHMLRVGLLTGLRPPARTLFKRRTVGGLTFDVHHRAELR</sequence>
<feature type="transmembrane region" description="Helical" evidence="1">
    <location>
        <begin position="33"/>
        <end position="66"/>
    </location>
</feature>
<dbReference type="EMBL" id="SRLO01001024">
    <property type="protein sequence ID" value="TNN42615.1"/>
    <property type="molecule type" value="Genomic_DNA"/>
</dbReference>
<keyword evidence="1" id="KW-1133">Transmembrane helix</keyword>
<accession>A0A4Z2FNY8</accession>
<reference evidence="2 3" key="1">
    <citation type="submission" date="2019-03" db="EMBL/GenBank/DDBJ databases">
        <title>First draft genome of Liparis tanakae, snailfish: a comprehensive survey of snailfish specific genes.</title>
        <authorList>
            <person name="Kim W."/>
            <person name="Song I."/>
            <person name="Jeong J.-H."/>
            <person name="Kim D."/>
            <person name="Kim S."/>
            <person name="Ryu S."/>
            <person name="Song J.Y."/>
            <person name="Lee S.K."/>
        </authorList>
    </citation>
    <scope>NUCLEOTIDE SEQUENCE [LARGE SCALE GENOMIC DNA]</scope>
    <source>
        <tissue evidence="2">Muscle</tissue>
    </source>
</reference>
<protein>
    <submittedName>
        <fullName evidence="2">Uncharacterized protein</fullName>
    </submittedName>
</protein>
<name>A0A4Z2FNY8_9TELE</name>
<gene>
    <name evidence="2" type="ORF">EYF80_047202</name>
</gene>
<proteinExistence type="predicted"/>
<evidence type="ECO:0000313" key="3">
    <source>
        <dbReference type="Proteomes" id="UP000314294"/>
    </source>
</evidence>
<feature type="transmembrane region" description="Helical" evidence="1">
    <location>
        <begin position="7"/>
        <end position="27"/>
    </location>
</feature>
<dbReference type="AlphaFoldDB" id="A0A4Z2FNY8"/>
<keyword evidence="1" id="KW-0812">Transmembrane</keyword>
<organism evidence="2 3">
    <name type="scientific">Liparis tanakae</name>
    <name type="common">Tanaka's snailfish</name>
    <dbReference type="NCBI Taxonomy" id="230148"/>
    <lineage>
        <taxon>Eukaryota</taxon>
        <taxon>Metazoa</taxon>
        <taxon>Chordata</taxon>
        <taxon>Craniata</taxon>
        <taxon>Vertebrata</taxon>
        <taxon>Euteleostomi</taxon>
        <taxon>Actinopterygii</taxon>
        <taxon>Neopterygii</taxon>
        <taxon>Teleostei</taxon>
        <taxon>Neoteleostei</taxon>
        <taxon>Acanthomorphata</taxon>
        <taxon>Eupercaria</taxon>
        <taxon>Perciformes</taxon>
        <taxon>Cottioidei</taxon>
        <taxon>Cottales</taxon>
        <taxon>Liparidae</taxon>
        <taxon>Liparis</taxon>
    </lineage>
</organism>
<evidence type="ECO:0000313" key="2">
    <source>
        <dbReference type="EMBL" id="TNN42615.1"/>
    </source>
</evidence>